<gene>
    <name evidence="1" type="ORF">C4532_19565</name>
</gene>
<dbReference type="InterPro" id="IPR023811">
    <property type="entry name" value="CHP04076"/>
</dbReference>
<evidence type="ECO:0000313" key="2">
    <source>
        <dbReference type="Proteomes" id="UP000285961"/>
    </source>
</evidence>
<reference evidence="1 2" key="1">
    <citation type="journal article" date="2017" name="ISME J.">
        <title>Energy and carbon metabolisms in a deep terrestrial subsurface fluid microbial community.</title>
        <authorList>
            <person name="Momper L."/>
            <person name="Jungbluth S.P."/>
            <person name="Lee M.D."/>
            <person name="Amend J.P."/>
        </authorList>
    </citation>
    <scope>NUCLEOTIDE SEQUENCE [LARGE SCALE GENOMIC DNA]</scope>
    <source>
        <strain evidence="1">SURF_17</strain>
    </source>
</reference>
<accession>A0A419ENK4</accession>
<dbReference type="EMBL" id="QZKI01000142">
    <property type="protein sequence ID" value="RJP64295.1"/>
    <property type="molecule type" value="Genomic_DNA"/>
</dbReference>
<sequence length="92" mass="10453">MKMTRYSVKARVARILEAGECPLGIKVGDEFDLSRNSPPLCHWAYNALYPVICIFTYGGTLPWGDDPDRTEFCCPDPNNPVVFEIWRELQGT</sequence>
<dbReference type="Proteomes" id="UP000285961">
    <property type="component" value="Unassembled WGS sequence"/>
</dbReference>
<evidence type="ECO:0000313" key="1">
    <source>
        <dbReference type="EMBL" id="RJP64295.1"/>
    </source>
</evidence>
<comment type="caution">
    <text evidence="1">The sequence shown here is derived from an EMBL/GenBank/DDBJ whole genome shotgun (WGS) entry which is preliminary data.</text>
</comment>
<dbReference type="AlphaFoldDB" id="A0A419ENK4"/>
<name>A0A419ENK4_9BACT</name>
<protein>
    <submittedName>
        <fullName evidence="1">TIGR04076 family protein</fullName>
    </submittedName>
</protein>
<proteinExistence type="predicted"/>
<dbReference type="NCBIfam" id="TIGR04076">
    <property type="entry name" value="TIGR04076 family protein"/>
    <property type="match status" value="1"/>
</dbReference>
<organism evidence="1 2">
    <name type="scientific">Candidatus Abyssobacteria bacterium SURF_17</name>
    <dbReference type="NCBI Taxonomy" id="2093361"/>
    <lineage>
        <taxon>Bacteria</taxon>
        <taxon>Pseudomonadati</taxon>
        <taxon>Candidatus Hydrogenedentota</taxon>
        <taxon>Candidatus Abyssobacteria</taxon>
    </lineage>
</organism>